<dbReference type="PROSITE" id="PS50977">
    <property type="entry name" value="HTH_TETR_2"/>
    <property type="match status" value="1"/>
</dbReference>
<gene>
    <name evidence="6" type="ORF">F8566_21945</name>
</gene>
<protein>
    <submittedName>
        <fullName evidence="6">TetR/AcrR family transcriptional regulator</fullName>
    </submittedName>
</protein>
<dbReference type="SUPFAM" id="SSF48498">
    <property type="entry name" value="Tetracyclin repressor-like, C-terminal domain"/>
    <property type="match status" value="1"/>
</dbReference>
<evidence type="ECO:0000259" key="5">
    <source>
        <dbReference type="PROSITE" id="PS50977"/>
    </source>
</evidence>
<organism evidence="6 7">
    <name type="scientific">Actinomadura rudentiformis</name>
    <dbReference type="NCBI Taxonomy" id="359158"/>
    <lineage>
        <taxon>Bacteria</taxon>
        <taxon>Bacillati</taxon>
        <taxon>Actinomycetota</taxon>
        <taxon>Actinomycetes</taxon>
        <taxon>Streptosporangiales</taxon>
        <taxon>Thermomonosporaceae</taxon>
        <taxon>Actinomadura</taxon>
    </lineage>
</organism>
<keyword evidence="3" id="KW-0804">Transcription</keyword>
<keyword evidence="2 4" id="KW-0238">DNA-binding</keyword>
<dbReference type="Gene3D" id="1.10.357.10">
    <property type="entry name" value="Tetracycline Repressor, domain 2"/>
    <property type="match status" value="1"/>
</dbReference>
<dbReference type="PANTHER" id="PTHR30055">
    <property type="entry name" value="HTH-TYPE TRANSCRIPTIONAL REGULATOR RUTR"/>
    <property type="match status" value="1"/>
</dbReference>
<proteinExistence type="predicted"/>
<evidence type="ECO:0000256" key="2">
    <source>
        <dbReference type="ARBA" id="ARBA00023125"/>
    </source>
</evidence>
<evidence type="ECO:0000313" key="6">
    <source>
        <dbReference type="EMBL" id="KAB2346875.1"/>
    </source>
</evidence>
<feature type="domain" description="HTH tetR-type" evidence="5">
    <location>
        <begin position="9"/>
        <end position="67"/>
    </location>
</feature>
<dbReference type="RefSeq" id="WP_151562745.1">
    <property type="nucleotide sequence ID" value="NZ_WBMT01000010.1"/>
</dbReference>
<accession>A0A6H9Z170</accession>
<dbReference type="OrthoDB" id="8654052at2"/>
<evidence type="ECO:0000256" key="1">
    <source>
        <dbReference type="ARBA" id="ARBA00023015"/>
    </source>
</evidence>
<dbReference type="EMBL" id="WBMT01000010">
    <property type="protein sequence ID" value="KAB2346875.1"/>
    <property type="molecule type" value="Genomic_DNA"/>
</dbReference>
<dbReference type="GO" id="GO:0000976">
    <property type="term" value="F:transcription cis-regulatory region binding"/>
    <property type="evidence" value="ECO:0007669"/>
    <property type="project" value="TreeGrafter"/>
</dbReference>
<dbReference type="InterPro" id="IPR001647">
    <property type="entry name" value="HTH_TetR"/>
</dbReference>
<dbReference type="GO" id="GO:0003700">
    <property type="term" value="F:DNA-binding transcription factor activity"/>
    <property type="evidence" value="ECO:0007669"/>
    <property type="project" value="TreeGrafter"/>
</dbReference>
<dbReference type="InterPro" id="IPR050109">
    <property type="entry name" value="HTH-type_TetR-like_transc_reg"/>
</dbReference>
<dbReference type="InterPro" id="IPR009057">
    <property type="entry name" value="Homeodomain-like_sf"/>
</dbReference>
<dbReference type="PANTHER" id="PTHR30055:SF234">
    <property type="entry name" value="HTH-TYPE TRANSCRIPTIONAL REGULATOR BETI"/>
    <property type="match status" value="1"/>
</dbReference>
<comment type="caution">
    <text evidence="6">The sequence shown here is derived from an EMBL/GenBank/DDBJ whole genome shotgun (WGS) entry which is preliminary data.</text>
</comment>
<dbReference type="AlphaFoldDB" id="A0A6H9Z170"/>
<name>A0A6H9Z170_9ACTN</name>
<reference evidence="6 7" key="1">
    <citation type="submission" date="2019-09" db="EMBL/GenBank/DDBJ databases">
        <title>Actinomadura physcomitrii sp. nov., a novel actinomycete isolated from moss [Physcomitrium sphaericum (Ludw) Fuernr].</title>
        <authorList>
            <person name="Zhuang X."/>
            <person name="Liu C."/>
        </authorList>
    </citation>
    <scope>NUCLEOTIDE SEQUENCE [LARGE SCALE GENOMIC DNA]</scope>
    <source>
        <strain evidence="6 7">HMC1</strain>
    </source>
</reference>
<dbReference type="SUPFAM" id="SSF46689">
    <property type="entry name" value="Homeodomain-like"/>
    <property type="match status" value="1"/>
</dbReference>
<dbReference type="InterPro" id="IPR036271">
    <property type="entry name" value="Tet_transcr_reg_TetR-rel_C_sf"/>
</dbReference>
<keyword evidence="1" id="KW-0805">Transcription regulation</keyword>
<dbReference type="Pfam" id="PF00440">
    <property type="entry name" value="TetR_N"/>
    <property type="match status" value="1"/>
</dbReference>
<evidence type="ECO:0000313" key="7">
    <source>
        <dbReference type="Proteomes" id="UP000468735"/>
    </source>
</evidence>
<evidence type="ECO:0000256" key="3">
    <source>
        <dbReference type="ARBA" id="ARBA00023163"/>
    </source>
</evidence>
<sequence>MTAETKTRVRTRRAILDAAVSVLAKNPAASLADVAAEAAVGRTTIHRYFPERSDLLTAIGADVLDKIAAATDRSRPAEGPSLEAVARLCSEFFDLGENLTLIFNVPEFWDWEGWEQETAADRAMLDLIRRGQAEGDIDREMDAVWIQHLIWCMLYTAWSHTHTNGVSKHESLTLCLRSLKKAIAA</sequence>
<dbReference type="Proteomes" id="UP000468735">
    <property type="component" value="Unassembled WGS sequence"/>
</dbReference>
<keyword evidence="7" id="KW-1185">Reference proteome</keyword>
<feature type="DNA-binding region" description="H-T-H motif" evidence="4">
    <location>
        <begin position="30"/>
        <end position="49"/>
    </location>
</feature>
<evidence type="ECO:0000256" key="4">
    <source>
        <dbReference type="PROSITE-ProRule" id="PRU00335"/>
    </source>
</evidence>